<dbReference type="Gene3D" id="3.40.50.450">
    <property type="match status" value="1"/>
</dbReference>
<organism evidence="3 4">
    <name type="scientific">Paenalkalicoccus suaedae</name>
    <dbReference type="NCBI Taxonomy" id="2592382"/>
    <lineage>
        <taxon>Bacteria</taxon>
        <taxon>Bacillati</taxon>
        <taxon>Bacillota</taxon>
        <taxon>Bacilli</taxon>
        <taxon>Bacillales</taxon>
        <taxon>Bacillaceae</taxon>
        <taxon>Paenalkalicoccus</taxon>
    </lineage>
</organism>
<evidence type="ECO:0000313" key="4">
    <source>
        <dbReference type="Proteomes" id="UP000318138"/>
    </source>
</evidence>
<dbReference type="PANTHER" id="PTHR43022:SF1">
    <property type="entry name" value="PROTEIN SMF"/>
    <property type="match status" value="1"/>
</dbReference>
<gene>
    <name evidence="3" type="primary">dprA</name>
    <name evidence="3" type="ORF">FLK61_32635</name>
</gene>
<feature type="domain" description="Smf/DprA SLOG" evidence="2">
    <location>
        <begin position="83"/>
        <end position="290"/>
    </location>
</feature>
<dbReference type="InterPro" id="IPR057666">
    <property type="entry name" value="DrpA_SLOG"/>
</dbReference>
<dbReference type="Proteomes" id="UP000318138">
    <property type="component" value="Chromosome"/>
</dbReference>
<name>A0A859FF09_9BACI</name>
<comment type="similarity">
    <text evidence="1">Belongs to the DprA/Smf family.</text>
</comment>
<sequence>MTIPKDFRDRLIHVHYCSKGDYSFLHTLLSIDPELTFIYDRSEIELRLYFKRRKSLPVDKDVLRSLPYSKILHYLDDNDIVPITKDDPVYPRELAYIHDAPYVLYVKGNIELLQRKHKLSVVGTRHPSPMCQSEIDVLLPVAKQGIVLVSGLAIGVDQLVHQTAIKANGHTIAVLGFGHDHTYPLAIASLKRELMEKQLVISEYPPYVAPVKYRFPERNRIIAGLSKATFVIEAKARSGSLITANLALEQGKDVYALPGRIFEENSLGTNYLISLGAKIILHESSILEEFV</sequence>
<dbReference type="InterPro" id="IPR003488">
    <property type="entry name" value="DprA"/>
</dbReference>
<accession>A0A859FF09</accession>
<dbReference type="AlphaFoldDB" id="A0A859FF09"/>
<evidence type="ECO:0000259" key="2">
    <source>
        <dbReference type="Pfam" id="PF02481"/>
    </source>
</evidence>
<protein>
    <submittedName>
        <fullName evidence="3">DNA-protecting protein DprA</fullName>
    </submittedName>
</protein>
<reference evidence="4" key="1">
    <citation type="submission" date="2019-07" db="EMBL/GenBank/DDBJ databases">
        <title>Bacillus alkalisoli sp. nov. isolated from saline soil.</title>
        <authorList>
            <person name="Sun J.-Q."/>
            <person name="Xu L."/>
        </authorList>
    </citation>
    <scope>NUCLEOTIDE SEQUENCE [LARGE SCALE GENOMIC DNA]</scope>
    <source>
        <strain evidence="4">M4U3P1</strain>
    </source>
</reference>
<dbReference type="Pfam" id="PF02481">
    <property type="entry name" value="DNA_processg_A"/>
    <property type="match status" value="1"/>
</dbReference>
<keyword evidence="4" id="KW-1185">Reference proteome</keyword>
<dbReference type="GO" id="GO:0009294">
    <property type="term" value="P:DNA-mediated transformation"/>
    <property type="evidence" value="ECO:0007669"/>
    <property type="project" value="InterPro"/>
</dbReference>
<dbReference type="KEGG" id="psua:FLK61_32635"/>
<evidence type="ECO:0000313" key="3">
    <source>
        <dbReference type="EMBL" id="QKS71450.1"/>
    </source>
</evidence>
<dbReference type="SUPFAM" id="SSF102405">
    <property type="entry name" value="MCP/YpsA-like"/>
    <property type="match status" value="1"/>
</dbReference>
<evidence type="ECO:0000256" key="1">
    <source>
        <dbReference type="ARBA" id="ARBA00006525"/>
    </source>
</evidence>
<dbReference type="NCBIfam" id="TIGR00732">
    <property type="entry name" value="dprA"/>
    <property type="match status" value="1"/>
</dbReference>
<dbReference type="PANTHER" id="PTHR43022">
    <property type="entry name" value="PROTEIN SMF"/>
    <property type="match status" value="1"/>
</dbReference>
<dbReference type="RefSeq" id="WP_176009485.1">
    <property type="nucleotide sequence ID" value="NZ_CP041372.2"/>
</dbReference>
<dbReference type="EMBL" id="CP041372">
    <property type="protein sequence ID" value="QKS71450.1"/>
    <property type="molecule type" value="Genomic_DNA"/>
</dbReference>
<proteinExistence type="inferred from homology"/>